<comment type="similarity">
    <text evidence="6 9">Belongs to the steroid 5-alpha reductase family. Polyprenal reductase subfamily.</text>
</comment>
<keyword evidence="12" id="KW-1185">Reference proteome</keyword>
<feature type="transmembrane region" description="Helical" evidence="9">
    <location>
        <begin position="9"/>
        <end position="27"/>
    </location>
</feature>
<feature type="transmembrane region" description="Helical" evidence="9">
    <location>
        <begin position="70"/>
        <end position="93"/>
    </location>
</feature>
<dbReference type="InParanoid" id="A0A139WIS2"/>
<dbReference type="GO" id="GO:0006488">
    <property type="term" value="P:dolichol-linked oligosaccharide biosynthetic process"/>
    <property type="evidence" value="ECO:0007669"/>
    <property type="project" value="UniProtKB-UniRule"/>
</dbReference>
<reference evidence="11 12" key="2">
    <citation type="journal article" date="2010" name="Nucleic Acids Res.">
        <title>BeetleBase in 2010: revisions to provide comprehensive genomic information for Tribolium castaneum.</title>
        <authorList>
            <person name="Kim H.S."/>
            <person name="Murphy T."/>
            <person name="Xia J."/>
            <person name="Caragea D."/>
            <person name="Park Y."/>
            <person name="Beeman R.W."/>
            <person name="Lorenzen M.D."/>
            <person name="Butcher S."/>
            <person name="Manak J.R."/>
            <person name="Brown S.J."/>
        </authorList>
    </citation>
    <scope>GENOME REANNOTATION</scope>
    <source>
        <strain evidence="11 12">Georgia GA2</strain>
    </source>
</reference>
<feature type="domain" description="3-oxo-5-alpha-steroid 4-dehydrogenase C-terminal" evidence="10">
    <location>
        <begin position="194"/>
        <end position="309"/>
    </location>
</feature>
<organism evidence="11 12">
    <name type="scientific">Tribolium castaneum</name>
    <name type="common">Red flour beetle</name>
    <dbReference type="NCBI Taxonomy" id="7070"/>
    <lineage>
        <taxon>Eukaryota</taxon>
        <taxon>Metazoa</taxon>
        <taxon>Ecdysozoa</taxon>
        <taxon>Arthropoda</taxon>
        <taxon>Hexapoda</taxon>
        <taxon>Insecta</taxon>
        <taxon>Pterygota</taxon>
        <taxon>Neoptera</taxon>
        <taxon>Endopterygota</taxon>
        <taxon>Coleoptera</taxon>
        <taxon>Polyphaga</taxon>
        <taxon>Cucujiformia</taxon>
        <taxon>Tenebrionidae</taxon>
        <taxon>Tenebrionidae incertae sedis</taxon>
        <taxon>Tribolium</taxon>
    </lineage>
</organism>
<evidence type="ECO:0000256" key="5">
    <source>
        <dbReference type="ARBA" id="ARBA00023136"/>
    </source>
</evidence>
<dbReference type="PANTHER" id="PTHR14624">
    <property type="entry name" value="DFG10 PROTEIN"/>
    <property type="match status" value="1"/>
</dbReference>
<feature type="transmembrane region" description="Helical" evidence="9">
    <location>
        <begin position="114"/>
        <end position="135"/>
    </location>
</feature>
<dbReference type="GO" id="GO:0016095">
    <property type="term" value="P:polyprenol catabolic process"/>
    <property type="evidence" value="ECO:0007669"/>
    <property type="project" value="UniProtKB-UniRule"/>
</dbReference>
<dbReference type="GO" id="GO:0160198">
    <property type="term" value="F:polyprenal reductase activity"/>
    <property type="evidence" value="ECO:0007669"/>
    <property type="project" value="UniProtKB-EC"/>
</dbReference>
<evidence type="ECO:0000256" key="4">
    <source>
        <dbReference type="ARBA" id="ARBA00022989"/>
    </source>
</evidence>
<evidence type="ECO:0000256" key="7">
    <source>
        <dbReference type="ARBA" id="ARBA00047186"/>
    </source>
</evidence>
<comment type="catalytic activity">
    <reaction evidence="8 9">
        <text>a di-trans,poly-cis-dolichal + NADP(+) = a di-trans,poly-cis-polyprenal + NADPH + H(+)</text>
        <dbReference type="Rhea" id="RHEA:80727"/>
        <dbReference type="Rhea" id="RHEA-COMP:19536"/>
        <dbReference type="Rhea" id="RHEA-COMP:19537"/>
        <dbReference type="ChEBI" id="CHEBI:15378"/>
        <dbReference type="ChEBI" id="CHEBI:57783"/>
        <dbReference type="ChEBI" id="CHEBI:58349"/>
        <dbReference type="ChEBI" id="CHEBI:231623"/>
        <dbReference type="ChEBI" id="CHEBI:231637"/>
        <dbReference type="EC" id="1.3.1.94"/>
    </reaction>
    <physiologicalReaction direction="right-to-left" evidence="8 9">
        <dbReference type="Rhea" id="RHEA:80729"/>
    </physiologicalReaction>
</comment>
<dbReference type="FunCoup" id="A0A139WIS2">
    <property type="interactions" value="868"/>
</dbReference>
<dbReference type="PROSITE" id="PS50244">
    <property type="entry name" value="S5A_REDUCTASE"/>
    <property type="match status" value="1"/>
</dbReference>
<comment type="pathway">
    <text evidence="9">Protein modification; protein glycosylation.</text>
</comment>
<evidence type="ECO:0000313" key="11">
    <source>
        <dbReference type="EMBL" id="KYB27880.1"/>
    </source>
</evidence>
<dbReference type="KEGG" id="tca:103312608"/>
<evidence type="ECO:0000313" key="12">
    <source>
        <dbReference type="Proteomes" id="UP000007266"/>
    </source>
</evidence>
<sequence>MFANKFKTLFAAMSLVYFLISLFIHLLDSHVPIPHFILKMIRYGKLVNDAKERSAISWKNLEVPKSYFKYIYSVSAWVYVPIILYQVILVYFLEKNASQWFTALLDICCGSDRIAMVSTTHTVIAVFLMTLQIWRRFYDTHFVSVFSKKASMFCLQFIIGIFYYFIALVILLSEAPKFAVTRGEDKFNWSHVTITDAVAVLVFFWAWYRQHTTTVILANLRKNKKGAVVTENYKLPEGDLFKYLSSPHCTTEILMYLCLWVILGYQHSWWCVCTLVLSNQLDSIISTHKWYKKKFKNFPKERKALIPFVI</sequence>
<comment type="subcellular location">
    <subcellularLocation>
        <location evidence="1">Endomembrane system</location>
        <topology evidence="1">Multi-pass membrane protein</topology>
    </subcellularLocation>
    <subcellularLocation>
        <location evidence="9">Endoplasmic reticulum membrane</location>
    </subcellularLocation>
</comment>
<dbReference type="PANTHER" id="PTHR14624:SF0">
    <property type="entry name" value="POLYPRENOL REDUCTASE"/>
    <property type="match status" value="1"/>
</dbReference>
<dbReference type="OMA" id="HFLFEIC"/>
<keyword evidence="4 9" id="KW-1133">Transmembrane helix</keyword>
<keyword evidence="9" id="KW-0521">NADP</keyword>
<feature type="transmembrane region" description="Helical" evidence="9">
    <location>
        <begin position="155"/>
        <end position="175"/>
    </location>
</feature>
<evidence type="ECO:0000256" key="8">
    <source>
        <dbReference type="ARBA" id="ARBA00049427"/>
    </source>
</evidence>
<proteinExistence type="inferred from homology"/>
<dbReference type="STRING" id="7070.A0A139WIS2"/>
<reference evidence="11 12" key="1">
    <citation type="journal article" date="2008" name="Nature">
        <title>The genome of the model beetle and pest Tribolium castaneum.</title>
        <authorList>
            <consortium name="Tribolium Genome Sequencing Consortium"/>
            <person name="Richards S."/>
            <person name="Gibbs R.A."/>
            <person name="Weinstock G.M."/>
            <person name="Brown S.J."/>
            <person name="Denell R."/>
            <person name="Beeman R.W."/>
            <person name="Gibbs R."/>
            <person name="Beeman R.W."/>
            <person name="Brown S.J."/>
            <person name="Bucher G."/>
            <person name="Friedrich M."/>
            <person name="Grimmelikhuijzen C.J."/>
            <person name="Klingler M."/>
            <person name="Lorenzen M."/>
            <person name="Richards S."/>
            <person name="Roth S."/>
            <person name="Schroder R."/>
            <person name="Tautz D."/>
            <person name="Zdobnov E.M."/>
            <person name="Muzny D."/>
            <person name="Gibbs R.A."/>
            <person name="Weinstock G.M."/>
            <person name="Attaway T."/>
            <person name="Bell S."/>
            <person name="Buhay C.J."/>
            <person name="Chandrabose M.N."/>
            <person name="Chavez D."/>
            <person name="Clerk-Blankenburg K.P."/>
            <person name="Cree A."/>
            <person name="Dao M."/>
            <person name="Davis C."/>
            <person name="Chacko J."/>
            <person name="Dinh H."/>
            <person name="Dugan-Rocha S."/>
            <person name="Fowler G."/>
            <person name="Garner T.T."/>
            <person name="Garnes J."/>
            <person name="Gnirke A."/>
            <person name="Hawes A."/>
            <person name="Hernandez J."/>
            <person name="Hines S."/>
            <person name="Holder M."/>
            <person name="Hume J."/>
            <person name="Jhangiani S.N."/>
            <person name="Joshi V."/>
            <person name="Khan Z.M."/>
            <person name="Jackson L."/>
            <person name="Kovar C."/>
            <person name="Kowis A."/>
            <person name="Lee S."/>
            <person name="Lewis L.R."/>
            <person name="Margolis J."/>
            <person name="Morgan M."/>
            <person name="Nazareth L.V."/>
            <person name="Nguyen N."/>
            <person name="Okwuonu G."/>
            <person name="Parker D."/>
            <person name="Richards S."/>
            <person name="Ruiz S.J."/>
            <person name="Santibanez J."/>
            <person name="Savard J."/>
            <person name="Scherer S.E."/>
            <person name="Schneider B."/>
            <person name="Sodergren E."/>
            <person name="Tautz D."/>
            <person name="Vattahil S."/>
            <person name="Villasana D."/>
            <person name="White C.S."/>
            <person name="Wright R."/>
            <person name="Park Y."/>
            <person name="Beeman R.W."/>
            <person name="Lord J."/>
            <person name="Oppert B."/>
            <person name="Lorenzen M."/>
            <person name="Brown S."/>
            <person name="Wang L."/>
            <person name="Savard J."/>
            <person name="Tautz D."/>
            <person name="Richards S."/>
            <person name="Weinstock G."/>
            <person name="Gibbs R.A."/>
            <person name="Liu Y."/>
            <person name="Worley K."/>
            <person name="Weinstock G."/>
            <person name="Elsik C.G."/>
            <person name="Reese J.T."/>
            <person name="Elhaik E."/>
            <person name="Landan G."/>
            <person name="Graur D."/>
            <person name="Arensburger P."/>
            <person name="Atkinson P."/>
            <person name="Beeman R.W."/>
            <person name="Beidler J."/>
            <person name="Brown S.J."/>
            <person name="Demuth J.P."/>
            <person name="Drury D.W."/>
            <person name="Du Y.Z."/>
            <person name="Fujiwara H."/>
            <person name="Lorenzen M."/>
            <person name="Maselli V."/>
            <person name="Osanai M."/>
            <person name="Park Y."/>
            <person name="Robertson H.M."/>
            <person name="Tu Z."/>
            <person name="Wang J.J."/>
            <person name="Wang S."/>
            <person name="Richards S."/>
            <person name="Song H."/>
            <person name="Zhang L."/>
            <person name="Sodergren E."/>
            <person name="Werner D."/>
            <person name="Stanke M."/>
            <person name="Morgenstern B."/>
            <person name="Solovyev V."/>
            <person name="Kosarev P."/>
            <person name="Brown G."/>
            <person name="Chen H.C."/>
            <person name="Ermolaeva O."/>
            <person name="Hlavina W."/>
            <person name="Kapustin Y."/>
            <person name="Kiryutin B."/>
            <person name="Kitts P."/>
            <person name="Maglott D."/>
            <person name="Pruitt K."/>
            <person name="Sapojnikov V."/>
            <person name="Souvorov A."/>
            <person name="Mackey A.J."/>
            <person name="Waterhouse R.M."/>
            <person name="Wyder S."/>
            <person name="Zdobnov E.M."/>
            <person name="Zdobnov E.M."/>
            <person name="Wyder S."/>
            <person name="Kriventseva E.V."/>
            <person name="Kadowaki T."/>
            <person name="Bork P."/>
            <person name="Aranda M."/>
            <person name="Bao R."/>
            <person name="Beermann A."/>
            <person name="Berns N."/>
            <person name="Bolognesi R."/>
            <person name="Bonneton F."/>
            <person name="Bopp D."/>
            <person name="Brown S.J."/>
            <person name="Bucher G."/>
            <person name="Butts T."/>
            <person name="Chaumot A."/>
            <person name="Denell R.E."/>
            <person name="Ferrier D.E."/>
            <person name="Friedrich M."/>
            <person name="Gordon C.M."/>
            <person name="Jindra M."/>
            <person name="Klingler M."/>
            <person name="Lan Q."/>
            <person name="Lattorff H.M."/>
            <person name="Laudet V."/>
            <person name="von Levetsow C."/>
            <person name="Liu Z."/>
            <person name="Lutz R."/>
            <person name="Lynch J.A."/>
            <person name="da Fonseca R.N."/>
            <person name="Posnien N."/>
            <person name="Reuter R."/>
            <person name="Roth S."/>
            <person name="Savard J."/>
            <person name="Schinko J.B."/>
            <person name="Schmitt C."/>
            <person name="Schoppmeier M."/>
            <person name="Schroder R."/>
            <person name="Shippy T.D."/>
            <person name="Simonnet F."/>
            <person name="Marques-Souza H."/>
            <person name="Tautz D."/>
            <person name="Tomoyasu Y."/>
            <person name="Trauner J."/>
            <person name="Van der Zee M."/>
            <person name="Vervoort M."/>
            <person name="Wittkopp N."/>
            <person name="Wimmer E.A."/>
            <person name="Yang X."/>
            <person name="Jones A.K."/>
            <person name="Sattelle D.B."/>
            <person name="Ebert P.R."/>
            <person name="Nelson D."/>
            <person name="Scott J.G."/>
            <person name="Beeman R.W."/>
            <person name="Muthukrishnan S."/>
            <person name="Kramer K.J."/>
            <person name="Arakane Y."/>
            <person name="Beeman R.W."/>
            <person name="Zhu Q."/>
            <person name="Hogenkamp D."/>
            <person name="Dixit R."/>
            <person name="Oppert B."/>
            <person name="Jiang H."/>
            <person name="Zou Z."/>
            <person name="Marshall J."/>
            <person name="Elpidina E."/>
            <person name="Vinokurov K."/>
            <person name="Oppert C."/>
            <person name="Zou Z."/>
            <person name="Evans J."/>
            <person name="Lu Z."/>
            <person name="Zhao P."/>
            <person name="Sumathipala N."/>
            <person name="Altincicek B."/>
            <person name="Vilcinskas A."/>
            <person name="Williams M."/>
            <person name="Hultmark D."/>
            <person name="Hetru C."/>
            <person name="Jiang H."/>
            <person name="Grimmelikhuijzen C.J."/>
            <person name="Hauser F."/>
            <person name="Cazzamali G."/>
            <person name="Williamson M."/>
            <person name="Park Y."/>
            <person name="Li B."/>
            <person name="Tanaka Y."/>
            <person name="Predel R."/>
            <person name="Neupert S."/>
            <person name="Schachtner J."/>
            <person name="Verleyen P."/>
            <person name="Raible F."/>
            <person name="Bork P."/>
            <person name="Friedrich M."/>
            <person name="Walden K.K."/>
            <person name="Robertson H.M."/>
            <person name="Angeli S."/>
            <person name="Foret S."/>
            <person name="Bucher G."/>
            <person name="Schuetz S."/>
            <person name="Maleszka R."/>
            <person name="Wimmer E.A."/>
            <person name="Beeman R.W."/>
            <person name="Lorenzen M."/>
            <person name="Tomoyasu Y."/>
            <person name="Miller S.C."/>
            <person name="Grossmann D."/>
            <person name="Bucher G."/>
        </authorList>
    </citation>
    <scope>NUCLEOTIDE SEQUENCE [LARGE SCALE GENOMIC DNA]</scope>
    <source>
        <strain evidence="11 12">Georgia GA2</strain>
    </source>
</reference>
<gene>
    <name evidence="11" type="primary">AUGUSTUS-3.0.2_32772</name>
    <name evidence="11" type="ORF">TcasGA2_TC032772</name>
</gene>
<keyword evidence="5 9" id="KW-0472">Membrane</keyword>
<dbReference type="OrthoDB" id="5788137at2759"/>
<evidence type="ECO:0000259" key="10">
    <source>
        <dbReference type="Pfam" id="PF02544"/>
    </source>
</evidence>
<evidence type="ECO:0000256" key="2">
    <source>
        <dbReference type="ARBA" id="ARBA00012522"/>
    </source>
</evidence>
<dbReference type="AlphaFoldDB" id="A0A139WIS2"/>
<accession>A0A139WIS2</accession>
<dbReference type="EC" id="1.3.1.94" evidence="2 9"/>
<dbReference type="InterPro" id="IPR001104">
    <property type="entry name" value="3-oxo-5_a-steroid_4-DH_C"/>
</dbReference>
<protein>
    <recommendedName>
        <fullName evidence="7 9">Polyprenal reductase</fullName>
        <ecNumber evidence="2 9">1.3.1.94</ecNumber>
    </recommendedName>
</protein>
<feature type="transmembrane region" description="Helical" evidence="9">
    <location>
        <begin position="187"/>
        <end position="208"/>
    </location>
</feature>
<dbReference type="Pfam" id="PF02544">
    <property type="entry name" value="Steroid_dh"/>
    <property type="match status" value="1"/>
</dbReference>
<dbReference type="Proteomes" id="UP000007266">
    <property type="component" value="Linkage group 4"/>
</dbReference>
<comment type="function">
    <text evidence="9">Plays a key role in early steps of protein N-linked glycosylation by being involved in the conversion of polyprenol into dolichol. Acts as a polyprenal reductase that mediates the reduction of polyprenal into dolichal in a NADP-dependent mechanism. Dolichols are required for the synthesis of dolichol-linked monosaccharides and the oligosaccharide precursor used for N-glycosylation.</text>
</comment>
<evidence type="ECO:0000256" key="9">
    <source>
        <dbReference type="RuleBase" id="RU367081"/>
    </source>
</evidence>
<keyword evidence="9" id="KW-0560">Oxidoreductase</keyword>
<dbReference type="UniPathway" id="UPA00378"/>
<dbReference type="EMBL" id="KQ971338">
    <property type="protein sequence ID" value="KYB27880.1"/>
    <property type="molecule type" value="Genomic_DNA"/>
</dbReference>
<keyword evidence="3 9" id="KW-0812">Transmembrane</keyword>
<keyword evidence="9" id="KW-0256">Endoplasmic reticulum</keyword>
<dbReference type="GO" id="GO:0005789">
    <property type="term" value="C:endoplasmic reticulum membrane"/>
    <property type="evidence" value="ECO:0007669"/>
    <property type="project" value="UniProtKB-SubCell"/>
</dbReference>
<name>A0A139WIS2_TRICA</name>
<dbReference type="GO" id="GO:0102389">
    <property type="term" value="F:polyprenol reductase activity"/>
    <property type="evidence" value="ECO:0000318"/>
    <property type="project" value="GO_Central"/>
</dbReference>
<evidence type="ECO:0000256" key="1">
    <source>
        <dbReference type="ARBA" id="ARBA00004127"/>
    </source>
</evidence>
<evidence type="ECO:0000256" key="6">
    <source>
        <dbReference type="ARBA" id="ARBA00046320"/>
    </source>
</evidence>
<evidence type="ECO:0000256" key="3">
    <source>
        <dbReference type="ARBA" id="ARBA00022692"/>
    </source>
</evidence>
<dbReference type="InterPro" id="IPR039698">
    <property type="entry name" value="Dfg10/SRD5A3"/>
</dbReference>
<dbReference type="GO" id="GO:0005783">
    <property type="term" value="C:endoplasmic reticulum"/>
    <property type="evidence" value="ECO:0000318"/>
    <property type="project" value="GO_Central"/>
</dbReference>